<dbReference type="Proteomes" id="UP001215598">
    <property type="component" value="Unassembled WGS sequence"/>
</dbReference>
<proteinExistence type="predicted"/>
<protein>
    <recommendedName>
        <fullName evidence="2">RING-type domain-containing protein</fullName>
    </recommendedName>
</protein>
<name>A0AAD7GV54_9AGAR</name>
<accession>A0AAD7GV54</accession>
<comment type="caution">
    <text evidence="3">The sequence shown here is derived from an EMBL/GenBank/DDBJ whole genome shotgun (WGS) entry which is preliminary data.</text>
</comment>
<dbReference type="EMBL" id="JARKIB010000462">
    <property type="protein sequence ID" value="KAJ7705919.1"/>
    <property type="molecule type" value="Genomic_DNA"/>
</dbReference>
<reference evidence="3" key="1">
    <citation type="submission" date="2023-03" db="EMBL/GenBank/DDBJ databases">
        <title>Massive genome expansion in bonnet fungi (Mycena s.s.) driven by repeated elements and novel gene families across ecological guilds.</title>
        <authorList>
            <consortium name="Lawrence Berkeley National Laboratory"/>
            <person name="Harder C.B."/>
            <person name="Miyauchi S."/>
            <person name="Viragh M."/>
            <person name="Kuo A."/>
            <person name="Thoen E."/>
            <person name="Andreopoulos B."/>
            <person name="Lu D."/>
            <person name="Skrede I."/>
            <person name="Drula E."/>
            <person name="Henrissat B."/>
            <person name="Morin E."/>
            <person name="Kohler A."/>
            <person name="Barry K."/>
            <person name="LaButti K."/>
            <person name="Morin E."/>
            <person name="Salamov A."/>
            <person name="Lipzen A."/>
            <person name="Mereny Z."/>
            <person name="Hegedus B."/>
            <person name="Baldrian P."/>
            <person name="Stursova M."/>
            <person name="Weitz H."/>
            <person name="Taylor A."/>
            <person name="Grigoriev I.V."/>
            <person name="Nagy L.G."/>
            <person name="Martin F."/>
            <person name="Kauserud H."/>
        </authorList>
    </citation>
    <scope>NUCLEOTIDE SEQUENCE</scope>
    <source>
        <strain evidence="3">CBHHK182m</strain>
    </source>
</reference>
<dbReference type="InterPro" id="IPR013083">
    <property type="entry name" value="Znf_RING/FYVE/PHD"/>
</dbReference>
<evidence type="ECO:0000256" key="1">
    <source>
        <dbReference type="PROSITE-ProRule" id="PRU00175"/>
    </source>
</evidence>
<dbReference type="InterPro" id="IPR001841">
    <property type="entry name" value="Znf_RING"/>
</dbReference>
<feature type="domain" description="RING-type" evidence="2">
    <location>
        <begin position="100"/>
        <end position="136"/>
    </location>
</feature>
<dbReference type="AlphaFoldDB" id="A0AAD7GV54"/>
<keyword evidence="1" id="KW-0862">Zinc</keyword>
<dbReference type="GO" id="GO:0008270">
    <property type="term" value="F:zinc ion binding"/>
    <property type="evidence" value="ECO:0007669"/>
    <property type="project" value="UniProtKB-KW"/>
</dbReference>
<evidence type="ECO:0000313" key="3">
    <source>
        <dbReference type="EMBL" id="KAJ7705919.1"/>
    </source>
</evidence>
<dbReference type="SUPFAM" id="SSF57850">
    <property type="entry name" value="RING/U-box"/>
    <property type="match status" value="1"/>
</dbReference>
<evidence type="ECO:0000259" key="2">
    <source>
        <dbReference type="PROSITE" id="PS50089"/>
    </source>
</evidence>
<keyword evidence="4" id="KW-1185">Reference proteome</keyword>
<keyword evidence="1" id="KW-0863">Zinc-finger</keyword>
<sequence>MSLTPASRNAVGSVKRRKVFADQTLEEREHTRHLLGMSGHHPPPPKKITRVPMRNTRHRKNTQPNGGYREPRTTALSREDLYEDARLPVALEPVRPSQRCSLCKAVKSHPVCYPCGHSHCYACIRLWLEQDWMCPVPACRTMLRSEPHRHIAEEQALAEAFPNWVNATAVSYTWEGLTFPEAPTDVIQFTKRSRPCLAATATHTRARGIFIVLADPENALACRDPAGHSCATSSSVILRISGRAGWRMQTWLRILLQCPQALDDDRLSTTMESKVFGTWGDGVIPASDHIWEQWEAEDAAAAAAREHKSNGWPRWEDSGGWDS</sequence>
<dbReference type="Gene3D" id="3.30.40.10">
    <property type="entry name" value="Zinc/RING finger domain, C3HC4 (zinc finger)"/>
    <property type="match status" value="1"/>
</dbReference>
<keyword evidence="1" id="KW-0479">Metal-binding</keyword>
<gene>
    <name evidence="3" type="ORF">B0H16DRAFT_1482049</name>
</gene>
<evidence type="ECO:0000313" key="4">
    <source>
        <dbReference type="Proteomes" id="UP001215598"/>
    </source>
</evidence>
<dbReference type="PROSITE" id="PS50089">
    <property type="entry name" value="ZF_RING_2"/>
    <property type="match status" value="1"/>
</dbReference>
<organism evidence="3 4">
    <name type="scientific">Mycena metata</name>
    <dbReference type="NCBI Taxonomy" id="1033252"/>
    <lineage>
        <taxon>Eukaryota</taxon>
        <taxon>Fungi</taxon>
        <taxon>Dikarya</taxon>
        <taxon>Basidiomycota</taxon>
        <taxon>Agaricomycotina</taxon>
        <taxon>Agaricomycetes</taxon>
        <taxon>Agaricomycetidae</taxon>
        <taxon>Agaricales</taxon>
        <taxon>Marasmiineae</taxon>
        <taxon>Mycenaceae</taxon>
        <taxon>Mycena</taxon>
    </lineage>
</organism>